<keyword evidence="3" id="KW-1133">Transmembrane helix</keyword>
<dbReference type="STRING" id="519424.AZF04_08635"/>
<accession>A0A161Q222</accession>
<feature type="domain" description="CNA-B" evidence="5">
    <location>
        <begin position="2234"/>
        <end position="2314"/>
    </location>
</feature>
<keyword evidence="3" id="KW-0812">Transmembrane</keyword>
<dbReference type="SUPFAM" id="SSF49401">
    <property type="entry name" value="Bacterial adhesins"/>
    <property type="match status" value="5"/>
</dbReference>
<dbReference type="InterPro" id="IPR008456">
    <property type="entry name" value="Collagen-bd_dom"/>
</dbReference>
<dbReference type="SUPFAM" id="SSF49478">
    <property type="entry name" value="Cna protein B-type domain"/>
    <property type="match status" value="14"/>
</dbReference>
<feature type="domain" description="CNA-B" evidence="5">
    <location>
        <begin position="1530"/>
        <end position="1610"/>
    </location>
</feature>
<dbReference type="InterPro" id="IPR008966">
    <property type="entry name" value="Adhesion_dom_sf"/>
</dbReference>
<dbReference type="Proteomes" id="UP000075806">
    <property type="component" value="Unassembled WGS sequence"/>
</dbReference>
<feature type="domain" description="CNA-B" evidence="5">
    <location>
        <begin position="1355"/>
        <end position="1434"/>
    </location>
</feature>
<keyword evidence="3" id="KW-0472">Membrane</keyword>
<feature type="region of interest" description="Disordered" evidence="2">
    <location>
        <begin position="2408"/>
        <end position="2438"/>
    </location>
</feature>
<feature type="compositionally biased region" description="Acidic residues" evidence="2">
    <location>
        <begin position="167"/>
        <end position="187"/>
    </location>
</feature>
<feature type="domain" description="CNA-B" evidence="5">
    <location>
        <begin position="1970"/>
        <end position="2050"/>
    </location>
</feature>
<gene>
    <name evidence="7" type="ORF">AZF04_08635</name>
</gene>
<evidence type="ECO:0000256" key="1">
    <source>
        <dbReference type="SAM" id="Coils"/>
    </source>
</evidence>
<evidence type="ECO:0000313" key="8">
    <source>
        <dbReference type="Proteomes" id="UP000075806"/>
    </source>
</evidence>
<dbReference type="Gene3D" id="2.60.40.740">
    <property type="match status" value="4"/>
</dbReference>
<dbReference type="Gene3D" id="2.60.40.10">
    <property type="entry name" value="Immunoglobulins"/>
    <property type="match status" value="1"/>
</dbReference>
<feature type="compositionally biased region" description="Acidic residues" evidence="2">
    <location>
        <begin position="2408"/>
        <end position="2417"/>
    </location>
</feature>
<feature type="domain" description="CNA-B" evidence="5">
    <location>
        <begin position="1794"/>
        <end position="1874"/>
    </location>
</feature>
<evidence type="ECO:0008006" key="9">
    <source>
        <dbReference type="Google" id="ProtNLM"/>
    </source>
</evidence>
<dbReference type="Pfam" id="PF05737">
    <property type="entry name" value="Collagen_bind"/>
    <property type="match status" value="3"/>
</dbReference>
<reference evidence="7" key="1">
    <citation type="submission" date="2016-02" db="EMBL/GenBank/DDBJ databases">
        <title>Genome sequence of Bacillus trypoxylicola KCTC 13244(T).</title>
        <authorList>
            <person name="Jeong H."/>
            <person name="Park S.-H."/>
            <person name="Choi S.-K."/>
        </authorList>
    </citation>
    <scope>NUCLEOTIDE SEQUENCE [LARGE SCALE GENOMIC DNA]</scope>
    <source>
        <strain evidence="7">KCTC 13244</strain>
    </source>
</reference>
<dbReference type="Gene3D" id="2.60.40.1140">
    <property type="entry name" value="Collagen-binding surface protein Cna, B-type domain"/>
    <property type="match status" value="14"/>
</dbReference>
<evidence type="ECO:0000256" key="3">
    <source>
        <dbReference type="SAM" id="Phobius"/>
    </source>
</evidence>
<feature type="domain" description="SpaA-like prealbumin fold" evidence="6">
    <location>
        <begin position="1073"/>
        <end position="1150"/>
    </location>
</feature>
<feature type="domain" description="Collagen binding" evidence="4">
    <location>
        <begin position="360"/>
        <end position="487"/>
    </location>
</feature>
<feature type="domain" description="Collagen binding" evidence="4">
    <location>
        <begin position="927"/>
        <end position="1027"/>
    </location>
</feature>
<comment type="caution">
    <text evidence="7">The sequence shown here is derived from an EMBL/GenBank/DDBJ whole genome shotgun (WGS) entry which is preliminary data.</text>
</comment>
<feature type="domain" description="CNA-B" evidence="5">
    <location>
        <begin position="1267"/>
        <end position="1346"/>
    </location>
</feature>
<name>A0A161Q222_9BACI</name>
<feature type="domain" description="CNA-B" evidence="5">
    <location>
        <begin position="2058"/>
        <end position="2138"/>
    </location>
</feature>
<dbReference type="RefSeq" id="WP_061949369.1">
    <property type="nucleotide sequence ID" value="NZ_LTAO01000023.1"/>
</dbReference>
<evidence type="ECO:0000313" key="7">
    <source>
        <dbReference type="EMBL" id="KYG29573.1"/>
    </source>
</evidence>
<feature type="coiled-coil region" evidence="1">
    <location>
        <begin position="1402"/>
        <end position="1429"/>
    </location>
</feature>
<sequence>MNSRKLSMVLVFLLIFQTIATYVQPMRISAEDYTQGFIDTIKIVDGAGQNVDLLSTDLEEVSVQVHGSTDGIDLSDGYQQTISLPEQLSVENLSNAITDSSGEKTLGHYYVNSNGTLKVELVAQDENIEESSHFVFSAVIDRPVSAEDEESEQAEETAQEEAKGEASEELIDEESEETLEELVDEETNPTSDRELEIIETEEEGSITTFSTEEFEPVMSEDVIHQVTFRINGVVVENEAEAEDGDDVSLRFQLDLPAGHYYGPGTTLVLPLPDVFQNVTFPNGIDFGELGTLSMNENHELIVTFNDQIRDELGQGVAIDPGSYFDIGATLSAAGKDWVEDVALPGGDMISLTFRPKGGSALEKVGTPDRDGRDSQEIDWTVRMNTNLGDSNDTLHFVDTLQENNHQFLSDSIVVQEVIVTPTGERTLGDIVSVTPTIAADGLSLSLDLPNNPRRAYEIRYKTEITDPGDENWAEFVNEASGSGRTVTETVRSQYGDPLTKQHHVNNDLTTDWTIRYNFNNRNIPQAQAILTDQWTVSGGSSSGTAQHVLVNGVNGITVYEEDGTTVVDSNQYQVTTTANGFTIQFNQDVTKPYVITYSTEPGPDTYITDTMRIHNTVTREDRPDNSVNETATYSKNNFMLNKTNNGINYQDKTISWRIVANQAGYTLDAGTVLDDVFTHSNLTLRPETLVVAVGGDELEEDIDYRLTNLDKSGFRIELLNEVSERIEVTYITDYDIRDVGNNNREYHNQINIIDSGLPINPSDSSTVRVREEQRNSGYKNGHYNYGTKTFHWEVGINYNLNSLENAVFIDTLPESQKVLEIYKEKLIIHPNGTVTGDGEKEQVANEATEDHEIRVTLGEIDEAYRITYTTEDADLTFAMTPDNVRITNKAQLLNNETMVAEWERTVTVAYTETRIEKGVRDPNFPSNSRNIEWELKLNYGQSVLRNVVITDVVGKDDEDYPNQMYVEDSFRVYEVTLTGTGTTPTESRELVDPSFYTLDVDNKEGTFVLTINQDEIDSAYLIVYDTYFFGENGAELKNDVTMSYWSTEGTQGQAGFYLANFRHGNQGSAAKVNFKVMKTDEESNILLPGVAFTLYNENNRSRALISGVTDDEGTWDMGFPIAEGTYVLQEVPLPGYQNPGDVRFTLERNQINPEHGYQLVEVENRRGPVEAGMVRFDVEKVWDGVSQEEATVHLTLDGTILETAILNEENDWKYVFQDVDELDENDEPYLYVLEEEEIENYESVITRDENSFTVTNTYIPELITFDVEKNWIGKRADSVTLSLMLDGDEVESVTLTEGNDWHASFSPVDKTDKYLNDLEYTLVEEDMTSYASTIVREDLTFEVTNTYIPDQVIFNVEKIWKGSSEDSVTVILMLGDDEIETLTLNEANDWQASFQPVDETDIDGNELEYELIEEQIDGYKNEISKIDNTYTVTNIRTGETSVPVTKSWLDDESADRPESITVHLLQNGDRFDEAEITEIGNWQYTFDELEAYDEEGQAYTYTIEEEPVQGYETTINGYDITNLRVGITSVEGTKTWWDDESEDRPESIEVNLLQNGVVIDTQEVTVDTDWTYQFENLAQYDEQGAAYLYTVEEVPVTGYEATIDGYDITNLRVGTTIVEGSKTWKDDREADRPESIFVNLLQNEVVINTQEVTADTDWSYQFENLNQYDELGVSYDYRVSEHGVPGYRTEVEGYDLTNIRSEQIAVPVTKGWLDDESAERPESITVHLLQNGDRFDEAELTETGNWQYTFEELEAYDEEGQVYTYSIEEEPVEGYETTINGYDITNLRVGTTSVEGTKTWWDNESEERPESIEVNLLQNGVVIDTQEVTVDTDWTYQFENLAQYDEQGVAYLYSVEEAPVAGYEATINGYDITNLRVGTTRVDGSKTWKDDREADRPESIMINLLQNGVVIDTQEVTAERDWSYQFENLNQYDEQGILYDYRISEHGVPGYRSEVEGYDLTNTRSEQTAVPVTKGWLDDESAERPESITVYLLQNGDRFDQGELSEAGNWQYTFDELEAYDEEGQAYTYSIEEEPVEGYETTINGYDITNLRIGTTSVEGTKTWWDDESEDRPESIVINVLQNGEVIGTETVSVENDWSYQFENLAQYDEQGVAYEYTVEEAPVAGYEAIINGYDITNLRVGTIHVEGNKTWKDDREADRPESIIVNLLQNGVVIATEMVTSDTDWSYQFENLDQYDEQGILYDYRISEHGVPGYRSDVEGYDLTNTRSEQTTVPVTKAWLDDESADRPESITVHLLQNGERFDEAQLTEKGNWQYIFEELEAYDEEGQAYTYTIEEEPVEGYETIINGYDITNLRVGTTSVEGTKTWVNDHEEVRPDSIIVELYANGDEVATQTVTEASDWNYQFEHLPAYDQSGVFIEYSIDEVSVADYTTTVNGFDLINTYNPVTEDEEQEEEKAENNQQEAVQNNKNEPKGNLPNTATHSFNYLLIGLLIVGIGFALLNIKRRTRKSH</sequence>
<dbReference type="InterPro" id="IPR013783">
    <property type="entry name" value="Ig-like_fold"/>
</dbReference>
<feature type="domain" description="CNA-B" evidence="5">
    <location>
        <begin position="1442"/>
        <end position="1522"/>
    </location>
</feature>
<protein>
    <recommendedName>
        <fullName evidence="9">Gram-positive cocci surface proteins LPxTG domain-containing protein</fullName>
    </recommendedName>
</protein>
<dbReference type="InterPro" id="IPR008454">
    <property type="entry name" value="Collagen-bd_Cna-like_B-typ_dom"/>
</dbReference>
<dbReference type="Pfam" id="PF05738">
    <property type="entry name" value="Cna_B"/>
    <property type="match status" value="14"/>
</dbReference>
<feature type="domain" description="CNA-B" evidence="5">
    <location>
        <begin position="2146"/>
        <end position="2227"/>
    </location>
</feature>
<feature type="domain" description="CNA-B" evidence="5">
    <location>
        <begin position="2322"/>
        <end position="2403"/>
    </location>
</feature>
<feature type="compositionally biased region" description="Acidic residues" evidence="2">
    <location>
        <begin position="146"/>
        <end position="159"/>
    </location>
</feature>
<evidence type="ECO:0000256" key="2">
    <source>
        <dbReference type="SAM" id="MobiDB-lite"/>
    </source>
</evidence>
<feature type="compositionally biased region" description="Low complexity" evidence="2">
    <location>
        <begin position="2420"/>
        <end position="2430"/>
    </location>
</feature>
<keyword evidence="8" id="KW-1185">Reference proteome</keyword>
<feature type="domain" description="CNA-B" evidence="5">
    <location>
        <begin position="1618"/>
        <end position="1698"/>
    </location>
</feature>
<proteinExistence type="predicted"/>
<dbReference type="CDD" id="cd00222">
    <property type="entry name" value="CollagenBindB"/>
    <property type="match status" value="14"/>
</dbReference>
<keyword evidence="1" id="KW-0175">Coiled coil</keyword>
<evidence type="ECO:0000259" key="4">
    <source>
        <dbReference type="Pfam" id="PF05737"/>
    </source>
</evidence>
<feature type="transmembrane region" description="Helical" evidence="3">
    <location>
        <begin position="2445"/>
        <end position="2464"/>
    </location>
</feature>
<feature type="domain" description="CNA-B" evidence="5">
    <location>
        <begin position="1177"/>
        <end position="1257"/>
    </location>
</feature>
<dbReference type="OrthoDB" id="2176912at2"/>
<feature type="region of interest" description="Disordered" evidence="2">
    <location>
        <begin position="144"/>
        <end position="191"/>
    </location>
</feature>
<dbReference type="GO" id="GO:0005518">
    <property type="term" value="F:collagen binding"/>
    <property type="evidence" value="ECO:0007669"/>
    <property type="project" value="InterPro"/>
</dbReference>
<evidence type="ECO:0000259" key="6">
    <source>
        <dbReference type="Pfam" id="PF17802"/>
    </source>
</evidence>
<evidence type="ECO:0000259" key="5">
    <source>
        <dbReference type="Pfam" id="PF05738"/>
    </source>
</evidence>
<feature type="domain" description="CNA-B" evidence="5">
    <location>
        <begin position="1706"/>
        <end position="1786"/>
    </location>
</feature>
<dbReference type="EMBL" id="LTAO01000023">
    <property type="protein sequence ID" value="KYG29573.1"/>
    <property type="molecule type" value="Genomic_DNA"/>
</dbReference>
<dbReference type="Pfam" id="PF17802">
    <property type="entry name" value="SpaA"/>
    <property type="match status" value="1"/>
</dbReference>
<feature type="domain" description="CNA-B" evidence="5">
    <location>
        <begin position="1882"/>
        <end position="1963"/>
    </location>
</feature>
<feature type="domain" description="Collagen binding" evidence="4">
    <location>
        <begin position="775"/>
        <end position="896"/>
    </location>
</feature>
<organism evidence="7 8">
    <name type="scientific">Alkalihalobacillus trypoxylicola</name>
    <dbReference type="NCBI Taxonomy" id="519424"/>
    <lineage>
        <taxon>Bacteria</taxon>
        <taxon>Bacillati</taxon>
        <taxon>Bacillota</taxon>
        <taxon>Bacilli</taxon>
        <taxon>Bacillales</taxon>
        <taxon>Bacillaceae</taxon>
        <taxon>Alkalihalobacillus</taxon>
    </lineage>
</organism>
<dbReference type="InterPro" id="IPR041033">
    <property type="entry name" value="SpaA_PFL_dom_1"/>
</dbReference>